<evidence type="ECO:0000313" key="2">
    <source>
        <dbReference type="Proteomes" id="UP001596312"/>
    </source>
</evidence>
<dbReference type="Gene3D" id="3.40.50.12780">
    <property type="entry name" value="N-terminal domain of ligase-like"/>
    <property type="match status" value="1"/>
</dbReference>
<evidence type="ECO:0000313" key="1">
    <source>
        <dbReference type="EMBL" id="MFC6904667.1"/>
    </source>
</evidence>
<proteinExistence type="predicted"/>
<accession>A0ABD5UZU3</accession>
<sequence>MDTIGELVARERRTREPALRARTGVNLRYDYYQFCTTAHKAGNFFSHRGVRAGSLVGIVGEESGAPLLSLFGAALLGARVRFDPPREIDARLLVAPGERIEGYDLPAGASHLAYDGEAGGGVEAFGESVWSENPACPVPPEVGPDTPMLETDDGEHTHGELLAATERIVAESGLDAGDEVAIRAPLAHPGTVVAGVLAPLAAGGVIVLPGPDEVADVAVGNGPEPEAIDPTDAL</sequence>
<name>A0ABD5UZU3_9EURY</name>
<keyword evidence="2" id="KW-1185">Reference proteome</keyword>
<gene>
    <name evidence="1" type="ORF">ACFQGH_05575</name>
</gene>
<dbReference type="RefSeq" id="WP_340603182.1">
    <property type="nucleotide sequence ID" value="NZ_JBBMXV010000002.1"/>
</dbReference>
<dbReference type="InterPro" id="IPR042099">
    <property type="entry name" value="ANL_N_sf"/>
</dbReference>
<dbReference type="Proteomes" id="UP001596312">
    <property type="component" value="Unassembled WGS sequence"/>
</dbReference>
<protein>
    <recommendedName>
        <fullName evidence="3">Acetyl-CoA synthetase</fullName>
    </recommendedName>
</protein>
<evidence type="ECO:0008006" key="3">
    <source>
        <dbReference type="Google" id="ProtNLM"/>
    </source>
</evidence>
<comment type="caution">
    <text evidence="1">The sequence shown here is derived from an EMBL/GenBank/DDBJ whole genome shotgun (WGS) entry which is preliminary data.</text>
</comment>
<dbReference type="EMBL" id="JBHSXQ010000002">
    <property type="protein sequence ID" value="MFC6904667.1"/>
    <property type="molecule type" value="Genomic_DNA"/>
</dbReference>
<dbReference type="SUPFAM" id="SSF56801">
    <property type="entry name" value="Acetyl-CoA synthetase-like"/>
    <property type="match status" value="1"/>
</dbReference>
<reference evidence="1 2" key="1">
    <citation type="journal article" date="2019" name="Int. J. Syst. Evol. Microbiol.">
        <title>The Global Catalogue of Microorganisms (GCM) 10K type strain sequencing project: providing services to taxonomists for standard genome sequencing and annotation.</title>
        <authorList>
            <consortium name="The Broad Institute Genomics Platform"/>
            <consortium name="The Broad Institute Genome Sequencing Center for Infectious Disease"/>
            <person name="Wu L."/>
            <person name="Ma J."/>
        </authorList>
    </citation>
    <scope>NUCLEOTIDE SEQUENCE [LARGE SCALE GENOMIC DNA]</scope>
    <source>
        <strain evidence="1 2">CGMCC 1.3240</strain>
    </source>
</reference>
<organism evidence="1 2">
    <name type="scientific">Halalkalicoccus tibetensis</name>
    <dbReference type="NCBI Taxonomy" id="175632"/>
    <lineage>
        <taxon>Archaea</taxon>
        <taxon>Methanobacteriati</taxon>
        <taxon>Methanobacteriota</taxon>
        <taxon>Stenosarchaea group</taxon>
        <taxon>Halobacteria</taxon>
        <taxon>Halobacteriales</taxon>
        <taxon>Halococcaceae</taxon>
        <taxon>Halalkalicoccus</taxon>
    </lineage>
</organism>
<dbReference type="AlphaFoldDB" id="A0ABD5UZU3"/>